<accession>A0AA95K4F6</accession>
<dbReference type="EMBL" id="CP123504">
    <property type="protein sequence ID" value="WGL99989.1"/>
    <property type="molecule type" value="Genomic_DNA"/>
</dbReference>
<evidence type="ECO:0000313" key="9">
    <source>
        <dbReference type="Proteomes" id="UP001177595"/>
    </source>
</evidence>
<dbReference type="InterPro" id="IPR027385">
    <property type="entry name" value="Beta-barrel_OMP"/>
</dbReference>
<dbReference type="GO" id="GO:0044384">
    <property type="term" value="C:host outer membrane"/>
    <property type="evidence" value="ECO:0007669"/>
    <property type="project" value="InterPro"/>
</dbReference>
<dbReference type="PROSITE" id="PS00695">
    <property type="entry name" value="ENT_VIR_OMP_2"/>
    <property type="match status" value="1"/>
</dbReference>
<dbReference type="PRINTS" id="PR00316">
    <property type="entry name" value="ENTEROVIROMP"/>
</dbReference>
<dbReference type="GO" id="GO:0009279">
    <property type="term" value="C:cell outer membrane"/>
    <property type="evidence" value="ECO:0007669"/>
    <property type="project" value="UniProtKB-SubCell"/>
</dbReference>
<dbReference type="SUPFAM" id="SSF56925">
    <property type="entry name" value="OMPA-like"/>
    <property type="match status" value="1"/>
</dbReference>
<reference evidence="8" key="1">
    <citation type="submission" date="2023-04" db="EMBL/GenBank/DDBJ databases">
        <title>Genome dynamics across the evolutionary transition to endosymbiosis.</title>
        <authorList>
            <person name="Siozios S."/>
            <person name="Nadal-Jimenez P."/>
            <person name="Azagi T."/>
            <person name="Sprong H."/>
            <person name="Frost C.L."/>
            <person name="Parratt S.R."/>
            <person name="Taylor G."/>
            <person name="Brettell L."/>
            <person name="Lew K.C."/>
            <person name="Croft L."/>
            <person name="King K.C."/>
            <person name="Brockhurst M.A."/>
            <person name="Hypsa V."/>
            <person name="Novakova E."/>
            <person name="Darby A.C."/>
            <person name="Hurst G.D.D."/>
        </authorList>
    </citation>
    <scope>NUCLEOTIDE SEQUENCE</scope>
    <source>
        <strain evidence="8">APv</strain>
    </source>
</reference>
<evidence type="ECO:0000256" key="1">
    <source>
        <dbReference type="ARBA" id="ARBA00004571"/>
    </source>
</evidence>
<evidence type="ECO:0000313" key="8">
    <source>
        <dbReference type="EMBL" id="WGL99989.1"/>
    </source>
</evidence>
<evidence type="ECO:0000256" key="5">
    <source>
        <dbReference type="ARBA" id="ARBA00023136"/>
    </source>
</evidence>
<evidence type="ECO:0000256" key="4">
    <source>
        <dbReference type="ARBA" id="ARBA00022729"/>
    </source>
</evidence>
<dbReference type="PANTHER" id="PTHR35892">
    <property type="entry name" value="OUTER MEMBRANE PROTEIN PAGN-RELATED"/>
    <property type="match status" value="1"/>
</dbReference>
<organism evidence="8 9">
    <name type="scientific">Arsenophonus nasoniae</name>
    <name type="common">son-killer infecting Nasonia vitripennis</name>
    <dbReference type="NCBI Taxonomy" id="638"/>
    <lineage>
        <taxon>Bacteria</taxon>
        <taxon>Pseudomonadati</taxon>
        <taxon>Pseudomonadota</taxon>
        <taxon>Gammaproteobacteria</taxon>
        <taxon>Enterobacterales</taxon>
        <taxon>Morganellaceae</taxon>
        <taxon>Arsenophonus</taxon>
    </lineage>
</organism>
<dbReference type="Pfam" id="PF13505">
    <property type="entry name" value="OMP_b-brl"/>
    <property type="match status" value="1"/>
</dbReference>
<evidence type="ECO:0000259" key="7">
    <source>
        <dbReference type="Pfam" id="PF13505"/>
    </source>
</evidence>
<proteinExistence type="predicted"/>
<dbReference type="InterPro" id="IPR000758">
    <property type="entry name" value="Enterovir_OMP"/>
</dbReference>
<protein>
    <submittedName>
        <fullName evidence="8">Ail/Lom family outer membrane beta-barrel protein</fullName>
    </submittedName>
</protein>
<dbReference type="RefSeq" id="WP_280623544.1">
    <property type="nucleotide sequence ID" value="NZ_CP123504.1"/>
</dbReference>
<name>A0AA95K4F6_9GAMM</name>
<keyword evidence="5" id="KW-0472">Membrane</keyword>
<evidence type="ECO:0000256" key="2">
    <source>
        <dbReference type="ARBA" id="ARBA00022452"/>
    </source>
</evidence>
<comment type="subcellular location">
    <subcellularLocation>
        <location evidence="1">Cell outer membrane</location>
        <topology evidence="1">Multi-pass membrane protein</topology>
    </subcellularLocation>
</comment>
<evidence type="ECO:0000256" key="6">
    <source>
        <dbReference type="SAM" id="SignalP"/>
    </source>
</evidence>
<dbReference type="InterPro" id="IPR011250">
    <property type="entry name" value="OMP/PagP_B-barrel"/>
</dbReference>
<dbReference type="Proteomes" id="UP001177595">
    <property type="component" value="Chromosome"/>
</dbReference>
<feature type="domain" description="Outer membrane protein beta-barrel" evidence="7">
    <location>
        <begin position="30"/>
        <end position="186"/>
    </location>
</feature>
<dbReference type="PANTHER" id="PTHR35892:SF2">
    <property type="entry name" value="OUTER MEMBRANE PROTEIN PAGN"/>
    <property type="match status" value="1"/>
</dbReference>
<evidence type="ECO:0000256" key="3">
    <source>
        <dbReference type="ARBA" id="ARBA00022692"/>
    </source>
</evidence>
<keyword evidence="2" id="KW-1134">Transmembrane beta strand</keyword>
<sequence length="186" mass="21429">MKKTVIFTLMTHLFFSPTGFSASPQSQTFSLGYSNLYYHGNSLTGLNFNYDYQIDNHWGVLTSISWNKGVKHRYSYNNFHQLVKHKVNIDYLSLQAGPSYRFNDYLTLYSTLGFARFTLKNTEKLVIENIVIDSMEHHTGLSWGAGIKINPLKMLSLYLSYEGANRHNYHTNPTVNGFNIGLGYRF</sequence>
<keyword evidence="3" id="KW-0812">Transmembrane</keyword>
<gene>
    <name evidence="8" type="ORF">QE210_08715</name>
</gene>
<dbReference type="InterPro" id="IPR051723">
    <property type="entry name" value="Bact_OM_Invasion-Related"/>
</dbReference>
<feature type="chain" id="PRO_5041647395" evidence="6">
    <location>
        <begin position="22"/>
        <end position="186"/>
    </location>
</feature>
<dbReference type="AlphaFoldDB" id="A0AA95K4F6"/>
<feature type="signal peptide" evidence="6">
    <location>
        <begin position="1"/>
        <end position="21"/>
    </location>
</feature>
<dbReference type="Gene3D" id="2.40.160.20">
    <property type="match status" value="1"/>
</dbReference>
<keyword evidence="4 6" id="KW-0732">Signal</keyword>